<dbReference type="SUPFAM" id="SSF53720">
    <property type="entry name" value="ALDH-like"/>
    <property type="match status" value="1"/>
</dbReference>
<protein>
    <recommendedName>
        <fullName evidence="3">Aldehyde dehydrogenase</fullName>
    </recommendedName>
</protein>
<proteinExistence type="predicted"/>
<organism evidence="1 2">
    <name type="scientific">Chlorella vulgaris</name>
    <name type="common">Green alga</name>
    <dbReference type="NCBI Taxonomy" id="3077"/>
    <lineage>
        <taxon>Eukaryota</taxon>
        <taxon>Viridiplantae</taxon>
        <taxon>Chlorophyta</taxon>
        <taxon>core chlorophytes</taxon>
        <taxon>Trebouxiophyceae</taxon>
        <taxon>Chlorellales</taxon>
        <taxon>Chlorellaceae</taxon>
        <taxon>Chlorella clade</taxon>
        <taxon>Chlorella</taxon>
    </lineage>
</organism>
<reference evidence="1" key="2">
    <citation type="submission" date="2020-11" db="EMBL/GenBank/DDBJ databases">
        <authorList>
            <person name="Cecchin M."/>
            <person name="Marcolungo L."/>
            <person name="Rossato M."/>
            <person name="Girolomoni L."/>
            <person name="Cosentino E."/>
            <person name="Cuine S."/>
            <person name="Li-Beisson Y."/>
            <person name="Delledonne M."/>
            <person name="Ballottari M."/>
        </authorList>
    </citation>
    <scope>NUCLEOTIDE SEQUENCE</scope>
    <source>
        <strain evidence="1">211/11P</strain>
        <tissue evidence="1">Whole cell</tissue>
    </source>
</reference>
<dbReference type="OrthoDB" id="40137at2759"/>
<gene>
    <name evidence="1" type="ORF">D9Q98_006136</name>
</gene>
<name>A0A9D4TX11_CHLVU</name>
<reference evidence="1" key="1">
    <citation type="journal article" date="2019" name="Plant J.">
        <title>Chlorella vulgaris genome assembly and annotation reveals the molecular basis for metabolic acclimation to high light conditions.</title>
        <authorList>
            <person name="Cecchin M."/>
            <person name="Marcolungo L."/>
            <person name="Rossato M."/>
            <person name="Girolomoni L."/>
            <person name="Cosentino E."/>
            <person name="Cuine S."/>
            <person name="Li-Beisson Y."/>
            <person name="Delledonne M."/>
            <person name="Ballottari M."/>
        </authorList>
    </citation>
    <scope>NUCLEOTIDE SEQUENCE</scope>
    <source>
        <strain evidence="1">211/11P</strain>
    </source>
</reference>
<evidence type="ECO:0000313" key="1">
    <source>
        <dbReference type="EMBL" id="KAI3436721.1"/>
    </source>
</evidence>
<dbReference type="InterPro" id="IPR016163">
    <property type="entry name" value="Ald_DH_C"/>
</dbReference>
<comment type="caution">
    <text evidence="1">The sequence shown here is derived from an EMBL/GenBank/DDBJ whole genome shotgun (WGS) entry which is preliminary data.</text>
</comment>
<evidence type="ECO:0000313" key="2">
    <source>
        <dbReference type="Proteomes" id="UP001055712"/>
    </source>
</evidence>
<keyword evidence="2" id="KW-1185">Reference proteome</keyword>
<dbReference type="AlphaFoldDB" id="A0A9D4TX11"/>
<dbReference type="Gene3D" id="3.40.605.10">
    <property type="entry name" value="Aldehyde Dehydrogenase, Chain A, domain 1"/>
    <property type="match status" value="1"/>
</dbReference>
<dbReference type="GO" id="GO:0016620">
    <property type="term" value="F:oxidoreductase activity, acting on the aldehyde or oxo group of donors, NAD or NADP as acceptor"/>
    <property type="evidence" value="ECO:0007669"/>
    <property type="project" value="InterPro"/>
</dbReference>
<evidence type="ECO:0008006" key="3">
    <source>
        <dbReference type="Google" id="ProtNLM"/>
    </source>
</evidence>
<dbReference type="EMBL" id="SIDB01000002">
    <property type="protein sequence ID" value="KAI3436721.1"/>
    <property type="molecule type" value="Genomic_DNA"/>
</dbReference>
<dbReference type="Gene3D" id="3.40.309.10">
    <property type="entry name" value="Aldehyde Dehydrogenase, Chain A, domain 2"/>
    <property type="match status" value="1"/>
</dbReference>
<dbReference type="Proteomes" id="UP001055712">
    <property type="component" value="Unassembled WGS sequence"/>
</dbReference>
<sequence>MSAVAAPSTAAKPSAVELEEVDVAMQKLADNKAAWASAPLQQRINILKEIRARLLDQLLPWSRATAGIRCSKRDGQVAADVLLTALVIINQLDGYLRSLEHFQKHGSMPRPPSTSRNGQTIVDAFPVGFGEAKMSLLGLGGASVKLYLQPGKPETQGHFYREPHGGKLATVLGAGNQHHLALSDALHMAFVEGCVVMLKYHPIMKPAAPFIDYVLEPLAKRGLYASCTNPALEVTKHMLYSPLTDHVHMTGGTATHDAIVWGGDPAEQARRRAANDPLLKVPITSELGAVTPWLVVPGTWSEKELTHQSRALAEGVASNCSCNCLAPKVVLLAEEWEQGDAFIAAVKDELAQLPLPSPYYPGLRQRYQAFKDAYPSAQVITAPPAEPNAPCGEPLPYLVNVLPAYPSDPSQEYALTVEPFAPVITFVKMKAGGGSGSVEERFMEAAVKAANTDLWGSLSCTLLVHPDTEARYGEAVQRAIDGLRYGCVAVNAWSAIGFLPASSHWGAFGGDQTIADIGSGLGAIHNCYLFDHTQKAVVRTPFISAAHPLPAKYSPMPLGVAKVIAGLSHSGLWGALKMAFAK</sequence>
<dbReference type="InterPro" id="IPR016162">
    <property type="entry name" value="Ald_DH_N"/>
</dbReference>
<dbReference type="InterPro" id="IPR016161">
    <property type="entry name" value="Ald_DH/histidinol_DH"/>
</dbReference>
<accession>A0A9D4TX11</accession>